<reference evidence="1 2" key="1">
    <citation type="journal article" date="2016" name="Mol. Biol. Evol.">
        <title>Comparative Genomics of Early-Diverging Mushroom-Forming Fungi Provides Insights into the Origins of Lignocellulose Decay Capabilities.</title>
        <authorList>
            <person name="Nagy L.G."/>
            <person name="Riley R."/>
            <person name="Tritt A."/>
            <person name="Adam C."/>
            <person name="Daum C."/>
            <person name="Floudas D."/>
            <person name="Sun H."/>
            <person name="Yadav J.S."/>
            <person name="Pangilinan J."/>
            <person name="Larsson K.H."/>
            <person name="Matsuura K."/>
            <person name="Barry K."/>
            <person name="Labutti K."/>
            <person name="Kuo R."/>
            <person name="Ohm R.A."/>
            <person name="Bhattacharya S.S."/>
            <person name="Shirouzu T."/>
            <person name="Yoshinaga Y."/>
            <person name="Martin F.M."/>
            <person name="Grigoriev I.V."/>
            <person name="Hibbett D.S."/>
        </authorList>
    </citation>
    <scope>NUCLEOTIDE SEQUENCE [LARGE SCALE GENOMIC DNA]</scope>
    <source>
        <strain evidence="1 2">CBS 109695</strain>
    </source>
</reference>
<proteinExistence type="predicted"/>
<evidence type="ECO:0000313" key="2">
    <source>
        <dbReference type="Proteomes" id="UP000076532"/>
    </source>
</evidence>
<accession>A0A166AUX6</accession>
<dbReference type="EMBL" id="KV417654">
    <property type="protein sequence ID" value="KZP11982.1"/>
    <property type="molecule type" value="Genomic_DNA"/>
</dbReference>
<gene>
    <name evidence="1" type="ORF">FIBSPDRAFT_898565</name>
</gene>
<sequence length="412" mass="45868">MGSIFARALRFFGVTQVDFGGTYKHMKSYNIGSTIKSARPGHQVMADVLNVPPLNLEHGTEHNNVITSFAGGTMTTPTHNPTPVPAMQSQMSNFPISLDDVYYCQQLPSQLPLGPSAEDNLSFKIKEEMRDTLVLPVLDSGGTIASDRLGKLTTWYQLSGDSTVNTYHQLVIDRARLVPHFGFADTEMIHDLHTPLKGMWSGITMTPYLNANNLYIALSQVQVHHDQGPAEYLNYSVHILALHYLAQDSKIYRHPLGAWWELMYRFKEGTFEQTVCEVIAGAATWLFLVYKDSYEHEMAMKPELLSNKGVQRNFVKQVPKADDRFGAKRALDEAKLDSNQIYIANIICTSWMFKGGMLKTDKAEAGNPLAGVEVQVFVVSWIGKHKKLGPQREIGGGSPNLTSSILIDGYLA</sequence>
<name>A0A166AUX6_9AGAM</name>
<organism evidence="1 2">
    <name type="scientific">Athelia psychrophila</name>
    <dbReference type="NCBI Taxonomy" id="1759441"/>
    <lineage>
        <taxon>Eukaryota</taxon>
        <taxon>Fungi</taxon>
        <taxon>Dikarya</taxon>
        <taxon>Basidiomycota</taxon>
        <taxon>Agaricomycotina</taxon>
        <taxon>Agaricomycetes</taxon>
        <taxon>Agaricomycetidae</taxon>
        <taxon>Atheliales</taxon>
        <taxon>Atheliaceae</taxon>
        <taxon>Athelia</taxon>
    </lineage>
</organism>
<protein>
    <submittedName>
        <fullName evidence="1">Uncharacterized protein</fullName>
    </submittedName>
</protein>
<dbReference type="Proteomes" id="UP000076532">
    <property type="component" value="Unassembled WGS sequence"/>
</dbReference>
<dbReference type="AlphaFoldDB" id="A0A166AUX6"/>
<keyword evidence="2" id="KW-1185">Reference proteome</keyword>
<evidence type="ECO:0000313" key="1">
    <source>
        <dbReference type="EMBL" id="KZP11982.1"/>
    </source>
</evidence>